<keyword evidence="4" id="KW-0812">Transmembrane</keyword>
<reference evidence="5" key="1">
    <citation type="journal article" date="2021" name="Antonie Van Leeuwenhoek">
        <title>Draft genome and description of Waterburya agarophytonicola gen. nov. sp. nov. (Pleurocapsales, Cyanobacteria): a seaweed symbiont.</title>
        <authorList>
            <person name="Bonthond G."/>
            <person name="Shalygin S."/>
            <person name="Bayer T."/>
            <person name="Weinberger F."/>
        </authorList>
    </citation>
    <scope>NUCLEOTIDE SEQUENCE</scope>
    <source>
        <strain evidence="5">KI4</strain>
    </source>
</reference>
<organism evidence="5 6">
    <name type="scientific">Waterburya agarophytonicola KI4</name>
    <dbReference type="NCBI Taxonomy" id="2874699"/>
    <lineage>
        <taxon>Bacteria</taxon>
        <taxon>Bacillati</taxon>
        <taxon>Cyanobacteriota</taxon>
        <taxon>Cyanophyceae</taxon>
        <taxon>Pleurocapsales</taxon>
        <taxon>Hyellaceae</taxon>
        <taxon>Waterburya</taxon>
        <taxon>Waterburya agarophytonicola</taxon>
    </lineage>
</organism>
<dbReference type="InterPro" id="IPR015943">
    <property type="entry name" value="WD40/YVTN_repeat-like_dom_sf"/>
</dbReference>
<dbReference type="InterPro" id="IPR043504">
    <property type="entry name" value="Peptidase_S1_PA_chymotrypsin"/>
</dbReference>
<dbReference type="PANTHER" id="PTHR22847:SF637">
    <property type="entry name" value="WD REPEAT DOMAIN 5B"/>
    <property type="match status" value="1"/>
</dbReference>
<evidence type="ECO:0000256" key="2">
    <source>
        <dbReference type="ARBA" id="ARBA00022737"/>
    </source>
</evidence>
<dbReference type="PROSITE" id="PS00678">
    <property type="entry name" value="WD_REPEATS_1"/>
    <property type="match status" value="2"/>
</dbReference>
<comment type="caution">
    <text evidence="5">The sequence shown here is derived from an EMBL/GenBank/DDBJ whole genome shotgun (WGS) entry which is preliminary data.</text>
</comment>
<protein>
    <submittedName>
        <fullName evidence="5">Trypsin-like peptidase domain-containing protein</fullName>
    </submittedName>
</protein>
<dbReference type="InterPro" id="IPR001680">
    <property type="entry name" value="WD40_rpt"/>
</dbReference>
<dbReference type="Proteomes" id="UP000729733">
    <property type="component" value="Unassembled WGS sequence"/>
</dbReference>
<feature type="transmembrane region" description="Helical" evidence="4">
    <location>
        <begin position="12"/>
        <end position="30"/>
    </location>
</feature>
<feature type="repeat" description="WD" evidence="3">
    <location>
        <begin position="352"/>
        <end position="384"/>
    </location>
</feature>
<keyword evidence="6" id="KW-1185">Reference proteome</keyword>
<dbReference type="InterPro" id="IPR036322">
    <property type="entry name" value="WD40_repeat_dom_sf"/>
</dbReference>
<proteinExistence type="predicted"/>
<gene>
    <name evidence="5" type="ORF">I4641_04070</name>
</gene>
<name>A0A964FER3_9CYAN</name>
<dbReference type="Pfam" id="PF13365">
    <property type="entry name" value="Trypsin_2"/>
    <property type="match status" value="1"/>
</dbReference>
<dbReference type="CDD" id="cd00200">
    <property type="entry name" value="WD40"/>
    <property type="match status" value="1"/>
</dbReference>
<dbReference type="PANTHER" id="PTHR22847">
    <property type="entry name" value="WD40 REPEAT PROTEIN"/>
    <property type="match status" value="1"/>
</dbReference>
<dbReference type="SUPFAM" id="SSF50494">
    <property type="entry name" value="Trypsin-like serine proteases"/>
    <property type="match status" value="1"/>
</dbReference>
<evidence type="ECO:0000256" key="1">
    <source>
        <dbReference type="ARBA" id="ARBA00022574"/>
    </source>
</evidence>
<dbReference type="InterPro" id="IPR020472">
    <property type="entry name" value="WD40_PAC1"/>
</dbReference>
<dbReference type="Pfam" id="PF00400">
    <property type="entry name" value="WD40"/>
    <property type="match status" value="6"/>
</dbReference>
<evidence type="ECO:0000313" key="6">
    <source>
        <dbReference type="Proteomes" id="UP000729733"/>
    </source>
</evidence>
<dbReference type="PROSITE" id="PS50082">
    <property type="entry name" value="WD_REPEATS_2"/>
    <property type="match status" value="6"/>
</dbReference>
<dbReference type="AlphaFoldDB" id="A0A964FER3"/>
<feature type="repeat" description="WD" evidence="3">
    <location>
        <begin position="478"/>
        <end position="519"/>
    </location>
</feature>
<dbReference type="Gene3D" id="2.130.10.10">
    <property type="entry name" value="YVTN repeat-like/Quinoprotein amine dehydrogenase"/>
    <property type="match status" value="2"/>
</dbReference>
<feature type="repeat" description="WD" evidence="3">
    <location>
        <begin position="436"/>
        <end position="468"/>
    </location>
</feature>
<evidence type="ECO:0000256" key="4">
    <source>
        <dbReference type="SAM" id="Phobius"/>
    </source>
</evidence>
<dbReference type="InterPro" id="IPR019775">
    <property type="entry name" value="WD40_repeat_CS"/>
</dbReference>
<evidence type="ECO:0000313" key="5">
    <source>
        <dbReference type="EMBL" id="MCC0176156.1"/>
    </source>
</evidence>
<keyword evidence="1 3" id="KW-0853">WD repeat</keyword>
<evidence type="ECO:0000256" key="3">
    <source>
        <dbReference type="PROSITE-ProRule" id="PRU00221"/>
    </source>
</evidence>
<dbReference type="SUPFAM" id="SSF50978">
    <property type="entry name" value="WD40 repeat-like"/>
    <property type="match status" value="1"/>
</dbReference>
<accession>A0A964FER3</accession>
<dbReference type="Gene3D" id="2.40.10.10">
    <property type="entry name" value="Trypsin-like serine proteases"/>
    <property type="match status" value="2"/>
</dbReference>
<sequence>MINLQSNPCKFIGAIIIGASLSIISVRPIIALDLDEIASLADEITVKITDPDSGYNGSGVIFKQEDGIYYVLSNQHVVVGGSTHEIETVDGITHPVVFKQEIPGLDLAVLQFESEEFYQVASMGDSENLTPLQTIYVAGFPASQTNLDITSGEIRAIDRDIVANPKNQLGYALLYTNQTLPGSSGGPVIDEDGRLVGINGEAERDAISGRDLSRGIPINLFKSLALDFESQSQYEPEPEPESETDALEDIFSQAYANYRSSYFLAYNPLGHDRSVTSIAVSSNGQLIASGSKDETINIWHSQTGRLLRTLEGHEGGVNSLAIAPDGYTIVSGSDDGTIRVWNGNTGELLRTLEGHTGRLNSVAIASDGRTIVSGSSDRNIMVWDWIDWELNAIIEGHGQGVNSVAIAPDGSTIVSGSDDRNIMVWDLATLDLKTTLEGHEGSVNSVAIASDGRTIVSGSRDETIMVWDWTSWELKLIIEGHESQVNTVRVSSDGKTIFSGSDDRSIRVWDLATGELKNIFQDRNSAQILGFDTSYYEQIIVGGMSDRSIRIWHTK</sequence>
<dbReference type="PRINTS" id="PR00320">
    <property type="entry name" value="GPROTEINBRPT"/>
</dbReference>
<feature type="repeat" description="WD" evidence="3">
    <location>
        <begin position="394"/>
        <end position="435"/>
    </location>
</feature>
<dbReference type="InterPro" id="IPR009003">
    <property type="entry name" value="Peptidase_S1_PA"/>
</dbReference>
<dbReference type="PROSITE" id="PS50294">
    <property type="entry name" value="WD_REPEATS_REGION"/>
    <property type="match status" value="6"/>
</dbReference>
<feature type="repeat" description="WD" evidence="3">
    <location>
        <begin position="310"/>
        <end position="351"/>
    </location>
</feature>
<dbReference type="SMART" id="SM00320">
    <property type="entry name" value="WD40"/>
    <property type="match status" value="7"/>
</dbReference>
<dbReference type="EMBL" id="JADWDC010000007">
    <property type="protein sequence ID" value="MCC0176156.1"/>
    <property type="molecule type" value="Genomic_DNA"/>
</dbReference>
<keyword evidence="2" id="KW-0677">Repeat</keyword>
<feature type="repeat" description="WD" evidence="3">
    <location>
        <begin position="268"/>
        <end position="309"/>
    </location>
</feature>
<keyword evidence="4" id="KW-0472">Membrane</keyword>
<keyword evidence="4" id="KW-1133">Transmembrane helix</keyword>
<dbReference type="RefSeq" id="WP_229639191.1">
    <property type="nucleotide sequence ID" value="NZ_JADWDC010000007.1"/>
</dbReference>